<evidence type="ECO:0000313" key="1">
    <source>
        <dbReference type="EMBL" id="GAA1137924.1"/>
    </source>
</evidence>
<dbReference type="InterPro" id="IPR029069">
    <property type="entry name" value="HotDog_dom_sf"/>
</dbReference>
<keyword evidence="2" id="KW-1185">Reference proteome</keyword>
<dbReference type="EMBL" id="BAAAJE010000006">
    <property type="protein sequence ID" value="GAA1137924.1"/>
    <property type="molecule type" value="Genomic_DNA"/>
</dbReference>
<protein>
    <recommendedName>
        <fullName evidence="3">Thioesterase family protein</fullName>
    </recommendedName>
</protein>
<name>A0ABP4EVW1_9ACTN</name>
<dbReference type="RefSeq" id="WP_343907092.1">
    <property type="nucleotide sequence ID" value="NZ_BAAAJE010000006.1"/>
</dbReference>
<reference evidence="2" key="1">
    <citation type="journal article" date="2019" name="Int. J. Syst. Evol. Microbiol.">
        <title>The Global Catalogue of Microorganisms (GCM) 10K type strain sequencing project: providing services to taxonomists for standard genome sequencing and annotation.</title>
        <authorList>
            <consortium name="The Broad Institute Genomics Platform"/>
            <consortium name="The Broad Institute Genome Sequencing Center for Infectious Disease"/>
            <person name="Wu L."/>
            <person name="Ma J."/>
        </authorList>
    </citation>
    <scope>NUCLEOTIDE SEQUENCE [LARGE SCALE GENOMIC DNA]</scope>
    <source>
        <strain evidence="2">JCM 11813</strain>
    </source>
</reference>
<accession>A0ABP4EVW1</accession>
<comment type="caution">
    <text evidence="1">The sequence shown here is derived from an EMBL/GenBank/DDBJ whole genome shotgun (WGS) entry which is preliminary data.</text>
</comment>
<gene>
    <name evidence="1" type="ORF">GCM10009606_17260</name>
</gene>
<sequence>MGELLVPRRYCGPPSTGNGGWTSGALAALVGAHEPWPAITVSLRRPPPLDVPMPVTTQDGVTEAVHGEHVVARASLADADPGIVDPVSAEEARAAEAVYAGHSFHPFPTCFSCGVGRAAGDGLRIFPGQVGDGRTAATWTPDESVGDADGRATLPVTWAALDCVGGWAGDLEERLMVLATMTACVDALPAVGEEHVVVGATRGSEGRRTWTSSTLYDSDGRVVGRAEHTWVAVNPSDFD</sequence>
<proteinExistence type="predicted"/>
<dbReference type="Gene3D" id="3.10.129.10">
    <property type="entry name" value="Hotdog Thioesterase"/>
    <property type="match status" value="1"/>
</dbReference>
<evidence type="ECO:0000313" key="2">
    <source>
        <dbReference type="Proteomes" id="UP001499979"/>
    </source>
</evidence>
<evidence type="ECO:0008006" key="3">
    <source>
        <dbReference type="Google" id="ProtNLM"/>
    </source>
</evidence>
<organism evidence="1 2">
    <name type="scientific">Nocardioides aquiterrae</name>
    <dbReference type="NCBI Taxonomy" id="203799"/>
    <lineage>
        <taxon>Bacteria</taxon>
        <taxon>Bacillati</taxon>
        <taxon>Actinomycetota</taxon>
        <taxon>Actinomycetes</taxon>
        <taxon>Propionibacteriales</taxon>
        <taxon>Nocardioidaceae</taxon>
        <taxon>Nocardioides</taxon>
    </lineage>
</organism>
<dbReference type="SUPFAM" id="SSF54637">
    <property type="entry name" value="Thioesterase/thiol ester dehydrase-isomerase"/>
    <property type="match status" value="1"/>
</dbReference>
<dbReference type="Proteomes" id="UP001499979">
    <property type="component" value="Unassembled WGS sequence"/>
</dbReference>